<feature type="transmembrane region" description="Helical" evidence="8">
    <location>
        <begin position="210"/>
        <end position="235"/>
    </location>
</feature>
<reference evidence="11" key="1">
    <citation type="journal article" date="2019" name="Int. J. Syst. Evol. Microbiol.">
        <title>The Global Catalogue of Microorganisms (GCM) 10K type strain sequencing project: providing services to taxonomists for standard genome sequencing and annotation.</title>
        <authorList>
            <consortium name="The Broad Institute Genomics Platform"/>
            <consortium name="The Broad Institute Genome Sequencing Center for Infectious Disease"/>
            <person name="Wu L."/>
            <person name="Ma J."/>
        </authorList>
    </citation>
    <scope>NUCLEOTIDE SEQUENCE [LARGE SCALE GENOMIC DNA]</scope>
    <source>
        <strain evidence="11">KCTC 32239</strain>
    </source>
</reference>
<dbReference type="InterPro" id="IPR020846">
    <property type="entry name" value="MFS_dom"/>
</dbReference>
<dbReference type="Pfam" id="PF07690">
    <property type="entry name" value="MFS_1"/>
    <property type="match status" value="1"/>
</dbReference>
<dbReference type="InterPro" id="IPR004812">
    <property type="entry name" value="Efflux_drug-R_Bcr/CmlA"/>
</dbReference>
<dbReference type="CDD" id="cd17320">
    <property type="entry name" value="MFS_MdfA_MDR_like"/>
    <property type="match status" value="1"/>
</dbReference>
<evidence type="ECO:0000256" key="2">
    <source>
        <dbReference type="ARBA" id="ARBA00006236"/>
    </source>
</evidence>
<keyword evidence="7 8" id="KW-0472">Membrane</keyword>
<evidence type="ECO:0000256" key="4">
    <source>
        <dbReference type="ARBA" id="ARBA00022475"/>
    </source>
</evidence>
<comment type="caution">
    <text evidence="10">The sequence shown here is derived from an EMBL/GenBank/DDBJ whole genome shotgun (WGS) entry which is preliminary data.</text>
</comment>
<dbReference type="InterPro" id="IPR050189">
    <property type="entry name" value="MFS_Efflux_Transporters"/>
</dbReference>
<feature type="transmembrane region" description="Helical" evidence="8">
    <location>
        <begin position="281"/>
        <end position="306"/>
    </location>
</feature>
<comment type="subcellular location">
    <subcellularLocation>
        <location evidence="8">Cell inner membrane</location>
        <topology evidence="8">Multi-pass membrane protein</topology>
    </subcellularLocation>
    <subcellularLocation>
        <location evidence="1">Cell membrane</location>
        <topology evidence="1">Multi-pass membrane protein</topology>
    </subcellularLocation>
</comment>
<dbReference type="Gene3D" id="1.20.1720.10">
    <property type="entry name" value="Multidrug resistance protein D"/>
    <property type="match status" value="1"/>
</dbReference>
<dbReference type="PROSITE" id="PS50850">
    <property type="entry name" value="MFS"/>
    <property type="match status" value="1"/>
</dbReference>
<dbReference type="EMBL" id="BMYZ01000005">
    <property type="protein sequence ID" value="GGY88130.1"/>
    <property type="molecule type" value="Genomic_DNA"/>
</dbReference>
<feature type="transmembrane region" description="Helical" evidence="8">
    <location>
        <begin position="362"/>
        <end position="383"/>
    </location>
</feature>
<dbReference type="PANTHER" id="PTHR43124">
    <property type="entry name" value="PURINE EFFLUX PUMP PBUE"/>
    <property type="match status" value="1"/>
</dbReference>
<dbReference type="InterPro" id="IPR011701">
    <property type="entry name" value="MFS"/>
</dbReference>
<dbReference type="PANTHER" id="PTHR43124:SF3">
    <property type="entry name" value="CHLORAMPHENICOL EFFLUX PUMP RV0191"/>
    <property type="match status" value="1"/>
</dbReference>
<evidence type="ECO:0000259" key="9">
    <source>
        <dbReference type="PROSITE" id="PS50850"/>
    </source>
</evidence>
<evidence type="ECO:0000256" key="3">
    <source>
        <dbReference type="ARBA" id="ARBA00022448"/>
    </source>
</evidence>
<evidence type="ECO:0000256" key="6">
    <source>
        <dbReference type="ARBA" id="ARBA00022989"/>
    </source>
</evidence>
<feature type="transmembrane region" description="Helical" evidence="8">
    <location>
        <begin position="241"/>
        <end position="260"/>
    </location>
</feature>
<evidence type="ECO:0000256" key="1">
    <source>
        <dbReference type="ARBA" id="ARBA00004651"/>
    </source>
</evidence>
<keyword evidence="4" id="KW-1003">Cell membrane</keyword>
<dbReference type="SUPFAM" id="SSF103473">
    <property type="entry name" value="MFS general substrate transporter"/>
    <property type="match status" value="1"/>
</dbReference>
<keyword evidence="6 8" id="KW-1133">Transmembrane helix</keyword>
<sequence length="393" mass="43036">MNKSPWLMILLAATVAITPLAVDMYLPAMPVIAQDLQTHIGTVQQSLSIFLAAYGGGMLLFGPLADKWGRRPLALFGIGGFALASLFLTFANSIESFLIGRALQAFCGAAATVIVPGIIRHLYQEHTAKGMSYMSLIMMLAPLLAPSIGSGILFFSKWHVIFLVIFAYAAILLFFIWKFLPEPPRSSTANTISFFSGYKTVFSRREVRPLITTIVFSSFSFFCYLTAIPFVYIKYFGASEQLFGLLFAVNIILLMTSNFINSRYVTRYGSPHMVRMALRAAIVFSLLLCTVNVLQLGLVFTVITLAPLMGCLTMISTNTDAMILLKFPDHSGTASAVTGTLRYGCGALAGPMLALTFTGTPIPFTLLMFCGVIGIGACQYWILKSQRNQMLEK</sequence>
<comment type="caution">
    <text evidence="8">Lacks conserved residue(s) required for the propagation of feature annotation.</text>
</comment>
<keyword evidence="8" id="KW-0997">Cell inner membrane</keyword>
<proteinExistence type="inferred from homology"/>
<name>A0ABQ3BEV7_9GAMM</name>
<evidence type="ECO:0000256" key="7">
    <source>
        <dbReference type="ARBA" id="ARBA00023136"/>
    </source>
</evidence>
<dbReference type="InterPro" id="IPR036259">
    <property type="entry name" value="MFS_trans_sf"/>
</dbReference>
<dbReference type="RefSeq" id="WP_189421303.1">
    <property type="nucleotide sequence ID" value="NZ_BMYZ01000005.1"/>
</dbReference>
<feature type="domain" description="Major facilitator superfamily (MFS) profile" evidence="9">
    <location>
        <begin position="7"/>
        <end position="388"/>
    </location>
</feature>
<keyword evidence="3 8" id="KW-0813">Transport</keyword>
<protein>
    <recommendedName>
        <fullName evidence="8">Bcr/CflA family efflux transporter</fullName>
    </recommendedName>
</protein>
<evidence type="ECO:0000256" key="8">
    <source>
        <dbReference type="RuleBase" id="RU365088"/>
    </source>
</evidence>
<feature type="transmembrane region" description="Helical" evidence="8">
    <location>
        <begin position="43"/>
        <end position="61"/>
    </location>
</feature>
<feature type="transmembrane region" description="Helical" evidence="8">
    <location>
        <begin position="97"/>
        <end position="119"/>
    </location>
</feature>
<accession>A0ABQ3BEV7</accession>
<feature type="transmembrane region" description="Helical" evidence="8">
    <location>
        <begin position="73"/>
        <end position="91"/>
    </location>
</feature>
<dbReference type="NCBIfam" id="TIGR00710">
    <property type="entry name" value="efflux_Bcr_CflA"/>
    <property type="match status" value="1"/>
</dbReference>
<evidence type="ECO:0000313" key="11">
    <source>
        <dbReference type="Proteomes" id="UP000619761"/>
    </source>
</evidence>
<comment type="similarity">
    <text evidence="2 8">Belongs to the major facilitator superfamily. Bcr/CmlA family.</text>
</comment>
<feature type="transmembrane region" description="Helical" evidence="8">
    <location>
        <begin position="160"/>
        <end position="180"/>
    </location>
</feature>
<evidence type="ECO:0000256" key="5">
    <source>
        <dbReference type="ARBA" id="ARBA00022692"/>
    </source>
</evidence>
<organism evidence="10 11">
    <name type="scientific">Cellvibrio zantedeschiae</name>
    <dbReference type="NCBI Taxonomy" id="1237077"/>
    <lineage>
        <taxon>Bacteria</taxon>
        <taxon>Pseudomonadati</taxon>
        <taxon>Pseudomonadota</taxon>
        <taxon>Gammaproteobacteria</taxon>
        <taxon>Cellvibrionales</taxon>
        <taxon>Cellvibrionaceae</taxon>
        <taxon>Cellvibrio</taxon>
    </lineage>
</organism>
<evidence type="ECO:0000313" key="10">
    <source>
        <dbReference type="EMBL" id="GGY88130.1"/>
    </source>
</evidence>
<keyword evidence="11" id="KW-1185">Reference proteome</keyword>
<gene>
    <name evidence="10" type="ORF">GCM10011613_36470</name>
</gene>
<feature type="transmembrane region" description="Helical" evidence="8">
    <location>
        <begin position="131"/>
        <end position="154"/>
    </location>
</feature>
<keyword evidence="5 8" id="KW-0812">Transmembrane</keyword>
<dbReference type="Proteomes" id="UP000619761">
    <property type="component" value="Unassembled WGS sequence"/>
</dbReference>